<dbReference type="AlphaFoldDB" id="A0A2P5KBM2"/>
<keyword evidence="3" id="KW-1185">Reference proteome</keyword>
<accession>A0A2P5KBM2</accession>
<dbReference type="PROSITE" id="PS51257">
    <property type="entry name" value="PROKAR_LIPOPROTEIN"/>
    <property type="match status" value="1"/>
</dbReference>
<evidence type="ECO:0000256" key="1">
    <source>
        <dbReference type="SAM" id="SignalP"/>
    </source>
</evidence>
<protein>
    <submittedName>
        <fullName evidence="2">Uncharacterized protein</fullName>
    </submittedName>
</protein>
<keyword evidence="1" id="KW-0732">Signal</keyword>
<reference evidence="2 3" key="1">
    <citation type="submission" date="2018-01" db="EMBL/GenBank/DDBJ databases">
        <title>Genomic Encyclopedia of Type Strains, Phase III (KMG-III): the genomes of soil and plant-associated and newly described type strains.</title>
        <authorList>
            <person name="Whitman W."/>
        </authorList>
    </citation>
    <scope>NUCLEOTIDE SEQUENCE [LARGE SCALE GENOMIC DNA]</scope>
    <source>
        <strain evidence="2 3">HKI456</strain>
    </source>
</reference>
<name>A0A2P5KBM2_9BURK</name>
<feature type="signal peptide" evidence="1">
    <location>
        <begin position="1"/>
        <end position="21"/>
    </location>
</feature>
<evidence type="ECO:0000313" key="3">
    <source>
        <dbReference type="Proteomes" id="UP000243096"/>
    </source>
</evidence>
<evidence type="ECO:0000313" key="2">
    <source>
        <dbReference type="EMBL" id="PPB84109.1"/>
    </source>
</evidence>
<dbReference type="OrthoDB" id="9033606at2"/>
<dbReference type="EMBL" id="PRDW01000004">
    <property type="protein sequence ID" value="PPB84109.1"/>
    <property type="molecule type" value="Genomic_DNA"/>
</dbReference>
<dbReference type="RefSeq" id="WP_104076929.1">
    <property type="nucleotide sequence ID" value="NZ_CP062178.1"/>
</dbReference>
<sequence length="132" mass="14001">MAVFKRAVGIAAIVSASTVLAACSSWSIPFVHRKPAAPDLAPASRSADNMVRLDASMRSGCDSVQNIEKPSDVAPAPGKPQRWIAHTCTGDISYDIVATQTDRGLVVKVLPVKGPLNKPINPTFRPALPENE</sequence>
<gene>
    <name evidence="2" type="ORF">B0O95_10459</name>
</gene>
<comment type="caution">
    <text evidence="2">The sequence shown here is derived from an EMBL/GenBank/DDBJ whole genome shotgun (WGS) entry which is preliminary data.</text>
</comment>
<proteinExistence type="predicted"/>
<feature type="chain" id="PRO_5015179586" evidence="1">
    <location>
        <begin position="22"/>
        <end position="132"/>
    </location>
</feature>
<organism evidence="2 3">
    <name type="scientific">Mycetohabitans endofungorum</name>
    <dbReference type="NCBI Taxonomy" id="417203"/>
    <lineage>
        <taxon>Bacteria</taxon>
        <taxon>Pseudomonadati</taxon>
        <taxon>Pseudomonadota</taxon>
        <taxon>Betaproteobacteria</taxon>
        <taxon>Burkholderiales</taxon>
        <taxon>Burkholderiaceae</taxon>
        <taxon>Mycetohabitans</taxon>
    </lineage>
</organism>
<dbReference type="Proteomes" id="UP000243096">
    <property type="component" value="Unassembled WGS sequence"/>
</dbReference>